<dbReference type="Proteomes" id="UP000305196">
    <property type="component" value="Chromosome 8"/>
</dbReference>
<feature type="compositionally biased region" description="Low complexity" evidence="1">
    <location>
        <begin position="568"/>
        <end position="583"/>
    </location>
</feature>
<dbReference type="PANTHER" id="PTHR18898:SF2">
    <property type="entry name" value="NUCLEOPROTEIN TPR"/>
    <property type="match status" value="1"/>
</dbReference>
<feature type="compositionally biased region" description="Basic and acidic residues" evidence="1">
    <location>
        <begin position="199"/>
        <end position="218"/>
    </location>
</feature>
<sequence>MPRITPLFLLSILLSFFLFSGQNALTNDDDTNKRATLLALLKNTFIDNTENKKPDDINTALENINNMTLHPTDTDKFNKFLDHFLKFFHIYVSFSDKDKRVLHLSGVLNEVYVDVESLSEENLQKHFDSVHEKGLNLINLIVHSNLVHPKYDETAVQGMEGEEPEQTDGPTEGPGSHGKVDPPQEGDPQEEEGPSQEGHPQEKVDPTQENHPHEKVDPPQEGDPAQESHPHQKDGPAQQDHSQEYAVTPEYADHYHYGGHEEDPEDMDYENGEEYDAQGDPDDHDEHYEFDEHDEHDEHGEHDEPYHEEDKKKIKYVGKKLKNLLAMKNIKLNNNSTGEFKVNFYTNYVNYINTPYGAPLLPFHKDSYEYAEVYSGDKLHPKKHGDEQMYYVGEKELIPVHGKGDMQKEGPYDVYKGAMKGIYENIKKKAAKKGGKNGWWGKKKAGKYQIKEDSNGDDDDDEDGDGDGDDDDDDDNGDDDDDDNGDDDDDEDPDEDDQLQNEPLHKGHGPNKKPKYGHKKKKIHGENVDDEETTDKAPSEKGKKGIDFAYTYYNPYYMFKLGSNMPTGKKAQPSGKGAPAKGGLLKGGKGHDEEEEEVADEEEEEEEEAEEVADAEDVADEEDAEEVADEDADVTDGDDAEKQHAKKSAANLFVNTLLELAGYLEPSESKKSELKEDKNSLGQANKSRPIYKKKEMKSRKMKTKKDIVDEKTTEKIKDTMYVKVGQNGTNGFLNFFDFREYAVKENFKDLLKVMETLKVFNITETIIFIQKFTESVCASYCMGITDVLELVNNDMLLYEKMSFHFRKNGMTVTTNSNYEFNGINFESLLALLNINKETIPLTCPCKSYTNNIISYCKQYKSNLKGYFTQSKNSEYLEKFTPYYLLEQLILLEDKLNYIKKNGKISSDTSVKILESKDLHTTAYYHNNRYFPPLKASSASSTAPVSAVGGKSGLNRVGGFGGNGVDGNGVSSHGSNHGGGELADELKYPDVDTLNIYYNASPVNLKSIHDVKNVLIDEVKSKIFYINSYRIGNQFFPTYSNLGKDDHDLEILESANSSKLKVEGRTSKRSPKLGHFVVPKLESVEKHSTGGSDGSDGSDEDSDETTDAGSDGGSDGGSVGGGALAKHKIMGNSDWIPLKSPPNHEDFYNAKKRHTNLLDHEGKQLCEKKMDDSDCVSLKCAFLEKDARAKESGECDKEVVDKHTGDKEASDKQTGEGGETDGADQAESQNNVNESEEHSAESLKLQSKMGEPLSCKKKKAISAKYLIYFFKNVHVWKTGEYCQNVNYIDNWLKKINYNEEIIFQEQLDEDSVVLYFSSNLKDKYKLDMEYFIFLLQKISLIMYVEDLCGIFQIDEMKQNKKIDKHIENPANIHNFMEKHILFSHEQYSKKNKYAKELSIISTSNFFSSKKDIILNSQPYNNIVFNEKEIYESLYVYMEDVLTERMINETWLTPYGFILCKPTLSDANNYKLKISQNEFITKYSRSAIDKYMYYEYRKIGNNIVQHHFDLSPKLSEHLAELKEYRLIIYNDNPSMTNIIITTTVNVLNIAFLQSLLEVILDIRATQQFFSYKGRFIPINAFIILDEGVNYLFFNYVPNENHINYAA</sequence>
<dbReference type="VEuPathDB" id="PlasmoDB:PVPAM_080026300"/>
<proteinExistence type="predicted"/>
<dbReference type="VEuPathDB" id="PlasmoDB:PVX_094920"/>
<feature type="chain" id="PRO_5009234683" description="Merozoite surface protein MSA180" evidence="2">
    <location>
        <begin position="25"/>
        <end position="1604"/>
    </location>
</feature>
<feature type="compositionally biased region" description="Acidic residues" evidence="1">
    <location>
        <begin position="593"/>
        <end position="639"/>
    </location>
</feature>
<feature type="compositionally biased region" description="Gly residues" evidence="1">
    <location>
        <begin position="1109"/>
        <end position="1122"/>
    </location>
</feature>
<evidence type="ECO:0000313" key="3">
    <source>
        <dbReference type="EMBL" id="SCO72286.1"/>
    </source>
</evidence>
<protein>
    <recommendedName>
        <fullName evidence="5">Merozoite surface protein MSA180</fullName>
    </recommendedName>
</protein>
<dbReference type="VEuPathDB" id="PlasmoDB:PVW1_080019500"/>
<feature type="region of interest" description="Disordered" evidence="1">
    <location>
        <begin position="1191"/>
        <end position="1244"/>
    </location>
</feature>
<dbReference type="GO" id="GO:0006406">
    <property type="term" value="P:mRNA export from nucleus"/>
    <property type="evidence" value="ECO:0007669"/>
    <property type="project" value="TreeGrafter"/>
</dbReference>
<evidence type="ECO:0000313" key="4">
    <source>
        <dbReference type="Proteomes" id="UP000305196"/>
    </source>
</evidence>
<accession>A0A1G4HBI8</accession>
<dbReference type="GO" id="GO:0017056">
    <property type="term" value="F:structural constituent of nuclear pore"/>
    <property type="evidence" value="ECO:0007669"/>
    <property type="project" value="TreeGrafter"/>
</dbReference>
<dbReference type="VEuPathDB" id="PlasmoDB:PVP01_0814200"/>
<dbReference type="GO" id="GO:0005643">
    <property type="term" value="C:nuclear pore"/>
    <property type="evidence" value="ECO:0007669"/>
    <property type="project" value="TreeGrafter"/>
</dbReference>
<dbReference type="PANTHER" id="PTHR18898">
    <property type="entry name" value="NUCLEOPROTEIN TPR-RELATED"/>
    <property type="match status" value="1"/>
</dbReference>
<feature type="region of interest" description="Disordered" evidence="1">
    <location>
        <begin position="447"/>
        <end position="546"/>
    </location>
</feature>
<feature type="region of interest" description="Disordered" evidence="1">
    <location>
        <begin position="563"/>
        <end position="643"/>
    </location>
</feature>
<gene>
    <name evidence="3" type="ORF">PVC01_080019000</name>
</gene>
<feature type="region of interest" description="Disordered" evidence="1">
    <location>
        <begin position="255"/>
        <end position="288"/>
    </location>
</feature>
<reference evidence="3 4" key="1">
    <citation type="submission" date="2016-07" db="EMBL/GenBank/DDBJ databases">
        <authorList>
            <consortium name="Pathogen Informatics"/>
        </authorList>
    </citation>
    <scope>NUCLEOTIDE SEQUENCE [LARGE SCALE GENOMIC DNA]</scope>
</reference>
<organism evidence="3 4">
    <name type="scientific">Plasmodium vivax</name>
    <name type="common">malaria parasite P. vivax</name>
    <dbReference type="NCBI Taxonomy" id="5855"/>
    <lineage>
        <taxon>Eukaryota</taxon>
        <taxon>Sar</taxon>
        <taxon>Alveolata</taxon>
        <taxon>Apicomplexa</taxon>
        <taxon>Aconoidasida</taxon>
        <taxon>Haemosporida</taxon>
        <taxon>Plasmodiidae</taxon>
        <taxon>Plasmodium</taxon>
        <taxon>Plasmodium (Plasmodium)</taxon>
    </lineage>
</organism>
<evidence type="ECO:0000256" key="1">
    <source>
        <dbReference type="SAM" id="MobiDB-lite"/>
    </source>
</evidence>
<feature type="region of interest" description="Disordered" evidence="1">
    <location>
        <begin position="1058"/>
        <end position="1124"/>
    </location>
</feature>
<feature type="compositionally biased region" description="Acidic residues" evidence="1">
    <location>
        <begin position="262"/>
        <end position="288"/>
    </location>
</feature>
<feature type="region of interest" description="Disordered" evidence="1">
    <location>
        <begin position="667"/>
        <end position="689"/>
    </location>
</feature>
<feature type="compositionally biased region" description="Acidic residues" evidence="1">
    <location>
        <begin position="455"/>
        <end position="499"/>
    </location>
</feature>
<feature type="compositionally biased region" description="Basic residues" evidence="1">
    <location>
        <begin position="506"/>
        <end position="523"/>
    </location>
</feature>
<feature type="compositionally biased region" description="Basic and acidic residues" evidence="1">
    <location>
        <begin position="534"/>
        <end position="546"/>
    </location>
</feature>
<keyword evidence="2" id="KW-0732">Signal</keyword>
<feature type="signal peptide" evidence="2">
    <location>
        <begin position="1"/>
        <end position="24"/>
    </location>
</feature>
<dbReference type="EMBL" id="LT615263">
    <property type="protein sequence ID" value="SCO72286.1"/>
    <property type="molecule type" value="Genomic_DNA"/>
</dbReference>
<feature type="compositionally biased region" description="Basic and acidic residues" evidence="1">
    <location>
        <begin position="667"/>
        <end position="679"/>
    </location>
</feature>
<feature type="compositionally biased region" description="Basic and acidic residues" evidence="1">
    <location>
        <begin position="1191"/>
        <end position="1213"/>
    </location>
</feature>
<dbReference type="GO" id="GO:1901673">
    <property type="term" value="P:regulation of mitotic spindle assembly"/>
    <property type="evidence" value="ECO:0007669"/>
    <property type="project" value="TreeGrafter"/>
</dbReference>
<evidence type="ECO:0008006" key="5">
    <source>
        <dbReference type="Google" id="ProtNLM"/>
    </source>
</evidence>
<feature type="region of interest" description="Disordered" evidence="1">
    <location>
        <begin position="158"/>
        <end position="242"/>
    </location>
</feature>
<evidence type="ECO:0000256" key="2">
    <source>
        <dbReference type="SAM" id="SignalP"/>
    </source>
</evidence>
<name>A0A1G4HBI8_PLAVI</name>
<feature type="compositionally biased region" description="Acidic residues" evidence="1">
    <location>
        <begin position="1095"/>
        <end position="1105"/>
    </location>
</feature>